<sequence length="204" mass="21546">MFLLPGGEGLASAAEGGPLQKQPRKGRGAEDSRRRPLRARAEKRKRGRDDKDSRRRFPGPIGCQRPDPSELRRVAGSGAGVPSSRACRRTLSRRRPLGPWSRRRGPTPYAAAAAAASASSAPPPPGLLPRGPRHLPAAQARARRAPLPSATCGLGAGGEGGWGASFRGGGVGEREPVRGRLRSRESGRRVSLGRWGRPGGQVGR</sequence>
<dbReference type="Proteomes" id="UP000515165">
    <property type="component" value="Chromosome 4"/>
</dbReference>
<feature type="compositionally biased region" description="Low complexity" evidence="1">
    <location>
        <begin position="128"/>
        <end position="153"/>
    </location>
</feature>
<dbReference type="RefSeq" id="XP_027455900.1">
    <property type="nucleotide sequence ID" value="XM_027600099.1"/>
</dbReference>
<feature type="compositionally biased region" description="Low complexity" evidence="1">
    <location>
        <begin position="1"/>
        <end position="19"/>
    </location>
</feature>
<dbReference type="AlphaFoldDB" id="A0A6J2DHF3"/>
<feature type="compositionally biased region" description="Basic residues" evidence="1">
    <location>
        <begin position="86"/>
        <end position="105"/>
    </location>
</feature>
<evidence type="ECO:0000256" key="1">
    <source>
        <dbReference type="SAM" id="MobiDB-lite"/>
    </source>
</evidence>
<feature type="compositionally biased region" description="Basic and acidic residues" evidence="1">
    <location>
        <begin position="172"/>
        <end position="188"/>
    </location>
</feature>
<dbReference type="KEGG" id="zca:113925555"/>
<feature type="compositionally biased region" description="Basic residues" evidence="1">
    <location>
        <begin position="35"/>
        <end position="46"/>
    </location>
</feature>
<keyword evidence="2" id="KW-1185">Reference proteome</keyword>
<organism evidence="2 3">
    <name type="scientific">Zalophus californianus</name>
    <name type="common">California sealion</name>
    <dbReference type="NCBI Taxonomy" id="9704"/>
    <lineage>
        <taxon>Eukaryota</taxon>
        <taxon>Metazoa</taxon>
        <taxon>Chordata</taxon>
        <taxon>Craniata</taxon>
        <taxon>Vertebrata</taxon>
        <taxon>Euteleostomi</taxon>
        <taxon>Mammalia</taxon>
        <taxon>Eutheria</taxon>
        <taxon>Laurasiatheria</taxon>
        <taxon>Carnivora</taxon>
        <taxon>Caniformia</taxon>
        <taxon>Pinnipedia</taxon>
        <taxon>Otariidae</taxon>
        <taxon>Zalophus</taxon>
    </lineage>
</organism>
<proteinExistence type="predicted"/>
<gene>
    <name evidence="3" type="primary">LOC113925555</name>
</gene>
<feature type="region of interest" description="Disordered" evidence="1">
    <location>
        <begin position="1"/>
        <end position="204"/>
    </location>
</feature>
<reference evidence="3" key="1">
    <citation type="submission" date="2025-08" db="UniProtKB">
        <authorList>
            <consortium name="RefSeq"/>
        </authorList>
    </citation>
    <scope>IDENTIFICATION</scope>
    <source>
        <tissue evidence="3">Blood</tissue>
    </source>
</reference>
<protein>
    <submittedName>
        <fullName evidence="3">Translation initiation factor IF-2-like</fullName>
    </submittedName>
</protein>
<name>A0A6J2DHF3_ZALCA</name>
<evidence type="ECO:0000313" key="2">
    <source>
        <dbReference type="Proteomes" id="UP000515165"/>
    </source>
</evidence>
<evidence type="ECO:0000313" key="3">
    <source>
        <dbReference type="RefSeq" id="XP_027455900.1"/>
    </source>
</evidence>
<dbReference type="GeneID" id="113925555"/>
<feature type="compositionally biased region" description="Gly residues" evidence="1">
    <location>
        <begin position="154"/>
        <end position="171"/>
    </location>
</feature>
<feature type="compositionally biased region" description="Low complexity" evidence="1">
    <location>
        <begin position="106"/>
        <end position="120"/>
    </location>
</feature>
<accession>A0A6J2DHF3</accession>